<dbReference type="RefSeq" id="WP_142535455.1">
    <property type="nucleotide sequence ID" value="NZ_SGJB01000004.1"/>
</dbReference>
<reference evidence="11 12" key="1">
    <citation type="submission" date="2019-02" db="EMBL/GenBank/DDBJ databases">
        <title>Peptostreptococcaceae bacterium ZHW00191 nov., a new bacterium isolated from the human gut.</title>
        <authorList>
            <person name="Zhou H.-W."/>
            <person name="Chen X.-J."/>
        </authorList>
    </citation>
    <scope>NUCLEOTIDE SEQUENCE [LARGE SCALE GENOMIC DNA]</scope>
    <source>
        <strain evidence="11 12">ZHW00191</strain>
    </source>
</reference>
<dbReference type="NCBIfam" id="NF038245">
    <property type="entry name" value="bile_salt_hydro"/>
    <property type="match status" value="1"/>
</dbReference>
<accession>A0A544QWM9</accession>
<dbReference type="PANTHER" id="PTHR35527:SF2">
    <property type="entry name" value="HYDROLASE"/>
    <property type="match status" value="1"/>
</dbReference>
<protein>
    <recommendedName>
        <fullName evidence="5">choloylglycine hydrolase</fullName>
        <ecNumber evidence="5">3.5.1.24</ecNumber>
    </recommendedName>
    <alternativeName>
        <fullName evidence="6">Bile salt hydrolase</fullName>
    </alternativeName>
    <alternativeName>
        <fullName evidence="7">Choloylglycine hydrolase</fullName>
    </alternativeName>
</protein>
<evidence type="ECO:0000256" key="2">
    <source>
        <dbReference type="ARBA" id="ARBA00006625"/>
    </source>
</evidence>
<dbReference type="AlphaFoldDB" id="A0A544QWM9"/>
<evidence type="ECO:0000256" key="1">
    <source>
        <dbReference type="ARBA" id="ARBA00004860"/>
    </source>
</evidence>
<comment type="caution">
    <text evidence="11">The sequence shown here is derived from an EMBL/GenBank/DDBJ whole genome shotgun (WGS) entry which is preliminary data.</text>
</comment>
<keyword evidence="3 11" id="KW-0378">Hydrolase</keyword>
<dbReference type="Pfam" id="PF02275">
    <property type="entry name" value="CBAH"/>
    <property type="match status" value="1"/>
</dbReference>
<dbReference type="Gene3D" id="3.60.60.10">
    <property type="entry name" value="Penicillin V Acylase, Chain A"/>
    <property type="match status" value="1"/>
</dbReference>
<dbReference type="InterPro" id="IPR052193">
    <property type="entry name" value="Peptidase_C59"/>
</dbReference>
<dbReference type="EC" id="3.5.1.24" evidence="5"/>
<evidence type="ECO:0000256" key="5">
    <source>
        <dbReference type="ARBA" id="ARBA00044769"/>
    </source>
</evidence>
<sequence length="329" mass="37432">MCTSLKYVNGDCYFGRNLDLEYSFGEKVVITPRGYKFELRKEKMLNTKYAMIGMATVAGKYPLYAEAVNEKGLYIAGLNFPGNAVYNDETDGKLNITPFEFIPWLLGNFATVDEAEESIKNINLININFAENMTLAPLHWMISDRERCIVVEQRKDGLNIFENEYNVLTNNPPFEYHRWNMNNYINLTNTTPENRFSQKLDLSTYSRGMGSIGLPGDVSSASRFVRAVYNLSNSESTKSERSSVSQVFHVLDSVAMIRGAALTPEGKSDMTRYSCCINADKGIYYYKTYENCRITAIDMNSENIDGDSLTVFELERDLQIKYSNSKESI</sequence>
<dbReference type="InterPro" id="IPR029132">
    <property type="entry name" value="CBAH/NAAA_C"/>
</dbReference>
<dbReference type="EMBL" id="SGJB01000004">
    <property type="protein sequence ID" value="TQQ85098.1"/>
    <property type="molecule type" value="Genomic_DNA"/>
</dbReference>
<dbReference type="GO" id="GO:0045302">
    <property type="term" value="F:choloylglycine hydrolase activity"/>
    <property type="evidence" value="ECO:0007669"/>
    <property type="project" value="UniProtKB-EC"/>
</dbReference>
<evidence type="ECO:0000256" key="7">
    <source>
        <dbReference type="ARBA" id="ARBA00044806"/>
    </source>
</evidence>
<keyword evidence="4" id="KW-0443">Lipid metabolism</keyword>
<dbReference type="Proteomes" id="UP000317863">
    <property type="component" value="Unassembled WGS sequence"/>
</dbReference>
<evidence type="ECO:0000256" key="9">
    <source>
        <dbReference type="ARBA" id="ARBA00048897"/>
    </source>
</evidence>
<proteinExistence type="inferred from homology"/>
<dbReference type="PANTHER" id="PTHR35527">
    <property type="entry name" value="CHOLOYLGLYCINE HYDROLASE"/>
    <property type="match status" value="1"/>
</dbReference>
<evidence type="ECO:0000256" key="8">
    <source>
        <dbReference type="ARBA" id="ARBA00047285"/>
    </source>
</evidence>
<evidence type="ECO:0000256" key="4">
    <source>
        <dbReference type="ARBA" id="ARBA00023098"/>
    </source>
</evidence>
<gene>
    <name evidence="11" type="ORF">EXD82_03105</name>
</gene>
<evidence type="ECO:0000313" key="11">
    <source>
        <dbReference type="EMBL" id="TQQ85098.1"/>
    </source>
</evidence>
<keyword evidence="12" id="KW-1185">Reference proteome</keyword>
<comment type="catalytic activity">
    <reaction evidence="9">
        <text>taurodeoxycholate + H2O = deoxycholate + taurine</text>
        <dbReference type="Rhea" id="RHEA:47556"/>
        <dbReference type="ChEBI" id="CHEBI:15377"/>
        <dbReference type="ChEBI" id="CHEBI:23614"/>
        <dbReference type="ChEBI" id="CHEBI:36261"/>
        <dbReference type="ChEBI" id="CHEBI:507393"/>
    </reaction>
    <physiologicalReaction direction="left-to-right" evidence="9">
        <dbReference type="Rhea" id="RHEA:47557"/>
    </physiologicalReaction>
</comment>
<comment type="catalytic activity">
    <reaction evidence="8">
        <text>cholate + taurine = taurocholate + H2O</text>
        <dbReference type="Rhea" id="RHEA:47108"/>
        <dbReference type="ChEBI" id="CHEBI:15377"/>
        <dbReference type="ChEBI" id="CHEBI:29747"/>
        <dbReference type="ChEBI" id="CHEBI:36257"/>
        <dbReference type="ChEBI" id="CHEBI:507393"/>
    </reaction>
    <physiologicalReaction direction="right-to-left" evidence="8">
        <dbReference type="Rhea" id="RHEA:47110"/>
    </physiologicalReaction>
</comment>
<evidence type="ECO:0000256" key="6">
    <source>
        <dbReference type="ARBA" id="ARBA00044804"/>
    </source>
</evidence>
<dbReference type="CDD" id="cd00542">
    <property type="entry name" value="Ntn_PVA"/>
    <property type="match status" value="1"/>
</dbReference>
<comment type="similarity">
    <text evidence="2">Belongs to the peptidase C59 family.</text>
</comment>
<dbReference type="InterPro" id="IPR047711">
    <property type="entry name" value="CBAH"/>
</dbReference>
<dbReference type="InterPro" id="IPR029055">
    <property type="entry name" value="Ntn_hydrolases_N"/>
</dbReference>
<comment type="pathway">
    <text evidence="1">Lipid metabolism; bile acid biosynthesis.</text>
</comment>
<evidence type="ECO:0000313" key="12">
    <source>
        <dbReference type="Proteomes" id="UP000317863"/>
    </source>
</evidence>
<name>A0A544QWM9_9FIRM</name>
<dbReference type="GO" id="GO:0006629">
    <property type="term" value="P:lipid metabolic process"/>
    <property type="evidence" value="ECO:0007669"/>
    <property type="project" value="UniProtKB-KW"/>
</dbReference>
<evidence type="ECO:0000256" key="3">
    <source>
        <dbReference type="ARBA" id="ARBA00022801"/>
    </source>
</evidence>
<organism evidence="11 12">
    <name type="scientific">Peptacetobacter hominis</name>
    <dbReference type="NCBI Taxonomy" id="2743610"/>
    <lineage>
        <taxon>Bacteria</taxon>
        <taxon>Bacillati</taxon>
        <taxon>Bacillota</taxon>
        <taxon>Clostridia</taxon>
        <taxon>Peptostreptococcales</taxon>
        <taxon>Peptostreptococcaceae</taxon>
        <taxon>Peptacetobacter</taxon>
    </lineage>
</organism>
<evidence type="ECO:0000259" key="10">
    <source>
        <dbReference type="Pfam" id="PF02275"/>
    </source>
</evidence>
<dbReference type="OrthoDB" id="9794717at2"/>
<feature type="domain" description="Choloylglycine hydrolase/NAAA C-terminal" evidence="10">
    <location>
        <begin position="2"/>
        <end position="311"/>
    </location>
</feature>
<dbReference type="SUPFAM" id="SSF56235">
    <property type="entry name" value="N-terminal nucleophile aminohydrolases (Ntn hydrolases)"/>
    <property type="match status" value="1"/>
</dbReference>